<proteinExistence type="predicted"/>
<keyword evidence="4" id="KW-1185">Reference proteome</keyword>
<gene>
    <name evidence="3" type="ORF">SAMN05443669_100844</name>
</gene>
<feature type="domain" description="4'-phosphopantetheinyl transferase" evidence="2">
    <location>
        <begin position="104"/>
        <end position="195"/>
    </location>
</feature>
<evidence type="ECO:0000313" key="3">
    <source>
        <dbReference type="EMBL" id="SHL48814.1"/>
    </source>
</evidence>
<protein>
    <submittedName>
        <fullName evidence="3">4'-phosphopantetheinyl transferase superfamily protein</fullName>
    </submittedName>
</protein>
<sequence length="209" mass="24735">MPLFKTIHFSTDTQILVWKITESFEELHNQVQLNDKNAIRLQGMKSQLHQRAFLSVRKLFQELGYSDFDLYYDELGKPHLQDGKHISITHSHEFSAIIVSSKTVGIDIELQRDKIIRIADKFCDSEFQFLDPQSDEYIRKVTVIWGAKEAIFKIRNEKGISFKEHIKVQSFDLENKKVNTELHFNSYVKDFDIYFEEIEDFTLVYAFEK</sequence>
<dbReference type="SUPFAM" id="SSF56214">
    <property type="entry name" value="4'-phosphopantetheinyl transferase"/>
    <property type="match status" value="2"/>
</dbReference>
<reference evidence="4" key="1">
    <citation type="submission" date="2016-11" db="EMBL/GenBank/DDBJ databases">
        <authorList>
            <person name="Varghese N."/>
            <person name="Submissions S."/>
        </authorList>
    </citation>
    <scope>NUCLEOTIDE SEQUENCE [LARGE SCALE GENOMIC DNA]</scope>
    <source>
        <strain evidence="4">DSM 3661</strain>
    </source>
</reference>
<name>A0A1M7B1J0_9FLAO</name>
<dbReference type="GO" id="GO:0008897">
    <property type="term" value="F:holo-[acyl-carrier-protein] synthase activity"/>
    <property type="evidence" value="ECO:0007669"/>
    <property type="project" value="InterPro"/>
</dbReference>
<dbReference type="OrthoDB" id="1190494at2"/>
<dbReference type="Proteomes" id="UP000184260">
    <property type="component" value="Unassembled WGS sequence"/>
</dbReference>
<dbReference type="InterPro" id="IPR008278">
    <property type="entry name" value="4-PPantetheinyl_Trfase_dom"/>
</dbReference>
<dbReference type="InterPro" id="IPR037143">
    <property type="entry name" value="4-PPantetheinyl_Trfase_dom_sf"/>
</dbReference>
<dbReference type="GO" id="GO:0000287">
    <property type="term" value="F:magnesium ion binding"/>
    <property type="evidence" value="ECO:0007669"/>
    <property type="project" value="InterPro"/>
</dbReference>
<dbReference type="STRING" id="69322.SAMN05443669_100844"/>
<evidence type="ECO:0000259" key="2">
    <source>
        <dbReference type="Pfam" id="PF01648"/>
    </source>
</evidence>
<organism evidence="3 4">
    <name type="scientific">Flavobacterium xanthum</name>
    <dbReference type="NCBI Taxonomy" id="69322"/>
    <lineage>
        <taxon>Bacteria</taxon>
        <taxon>Pseudomonadati</taxon>
        <taxon>Bacteroidota</taxon>
        <taxon>Flavobacteriia</taxon>
        <taxon>Flavobacteriales</taxon>
        <taxon>Flavobacteriaceae</taxon>
        <taxon>Flavobacterium</taxon>
    </lineage>
</organism>
<keyword evidence="1 3" id="KW-0808">Transferase</keyword>
<dbReference type="AlphaFoldDB" id="A0A1M7B1J0"/>
<dbReference type="EMBL" id="FRBU01000008">
    <property type="protein sequence ID" value="SHL48814.1"/>
    <property type="molecule type" value="Genomic_DNA"/>
</dbReference>
<dbReference type="Pfam" id="PF01648">
    <property type="entry name" value="ACPS"/>
    <property type="match status" value="1"/>
</dbReference>
<dbReference type="RefSeq" id="WP_073352635.1">
    <property type="nucleotide sequence ID" value="NZ_FRBU01000008.1"/>
</dbReference>
<evidence type="ECO:0000313" key="4">
    <source>
        <dbReference type="Proteomes" id="UP000184260"/>
    </source>
</evidence>
<evidence type="ECO:0000256" key="1">
    <source>
        <dbReference type="ARBA" id="ARBA00022679"/>
    </source>
</evidence>
<dbReference type="Gene3D" id="3.90.470.20">
    <property type="entry name" value="4'-phosphopantetheinyl transferase domain"/>
    <property type="match status" value="2"/>
</dbReference>
<accession>A0A1M7B1J0</accession>